<evidence type="ECO:0000313" key="4">
    <source>
        <dbReference type="EMBL" id="WRO20637.1"/>
    </source>
</evidence>
<dbReference type="PANTHER" id="PTHR37947">
    <property type="entry name" value="BLL2462 PROTEIN"/>
    <property type="match status" value="1"/>
</dbReference>
<keyword evidence="2" id="KW-0472">Membrane</keyword>
<gene>
    <name evidence="4" type="ORF">MFMK1_000421</name>
</gene>
<keyword evidence="5" id="KW-1185">Reference proteome</keyword>
<feature type="compositionally biased region" description="Polar residues" evidence="1">
    <location>
        <begin position="922"/>
        <end position="932"/>
    </location>
</feature>
<dbReference type="PANTHER" id="PTHR37947:SF2">
    <property type="entry name" value="VON WILLEBRAND FACTOR TYPE A"/>
    <property type="match status" value="1"/>
</dbReference>
<feature type="region of interest" description="Disordered" evidence="1">
    <location>
        <begin position="875"/>
        <end position="947"/>
    </location>
</feature>
<feature type="transmembrane region" description="Helical" evidence="2">
    <location>
        <begin position="6"/>
        <end position="25"/>
    </location>
</feature>
<dbReference type="InterPro" id="IPR036465">
    <property type="entry name" value="vWFA_dom_sf"/>
</dbReference>
<dbReference type="SUPFAM" id="SSF53300">
    <property type="entry name" value="vWA-like"/>
    <property type="match status" value="2"/>
</dbReference>
<protein>
    <submittedName>
        <fullName evidence="4">VWA domain-containing protein</fullName>
    </submittedName>
</protein>
<feature type="domain" description="VWFA" evidence="3">
    <location>
        <begin position="66"/>
        <end position="256"/>
    </location>
</feature>
<sequence length="947" mass="102776">MAISFDHVWVLPLLPLVWAVLYYLWKKSQVNMGSAKLSLILRYIIVSLIVLALAGVSWNFIVSRQAVTFLADLSDSNKGAVPRMEQFIRDATDAKDTDDQTAVATFGEVPLVDIPMSSEPLFDTIQAIPDSNYTNIGQALQLAAALSSEGFRKRVVLLSDGKENLGDAVEAASLLKKRGIRVDIVPVQTGEVQDARIDKLTVPEVVRAGERIPLTVSIGSNFEGAAEIYIYRDRTLAGKETVQLDKGENQFLFSRVAEESGFYPFRVEVHAAGDKESRNNSGYALTRVTGPPRVLMVSSQSGESALMAALSQQFQVDIRLPGAVPQTEAGLAGYDGIILDNIPAFDLPAAFLDAIKVSVRDLGTGLVMLGGKNSFGVGGYYRTPIEEALPVHMDLRGKKELPSLGLMLVIDKSGSMGGDQYGNAKMELAKEAAIRSTQILMPKDQVGVYAFDDSVYPVVELGPVTDARKIQQRIASIGANGGTNIYPALALAMEKLAEAETKLKHIILLTDGRSATGGSYQALTDRMKEKNITLTTVAVGNDADAQLLSTLAEWGQGRYYFTADAASIPKIFTKETMLVSRSYLIEERFTPRVTALSPIMEGIEGLPELGGYVAASAKQTATVVLSSHKQDPVLATWQFGLGRSLAWTSDAGGPWSKAWSDFDNILAKMVAWTLPRHHESDLLVNTDFSGEEGMVSVDTPRQLLTSKAFSANFIGPRGDEGEVELNQVGPGQYRGNFPVSQSGVYLLKVVDKSDDGQALSTVGLVVPYSPEYGQTTDGRGILEAVASAGGGTLLSLPEAAFADNLPPVSGRYPLWPYLLAVAAVLWPIDIAVRRLTLDGLLKRLVGFFKAKPAGVPETGNIEILSRLKMNKDRVREEQKRWSEDNAPDGAVRPMKDTKAETEIPTGKRPPEHPRRVNETADNKSTNDNSYTSRLLDAKRRAHDGDKR</sequence>
<dbReference type="KEGG" id="dbc:MFMK1_000421"/>
<name>A0AAU0UJF0_9FIRM</name>
<feature type="transmembrane region" description="Helical" evidence="2">
    <location>
        <begin position="37"/>
        <end position="61"/>
    </location>
</feature>
<dbReference type="Pfam" id="PF00092">
    <property type="entry name" value="VWA"/>
    <property type="match status" value="2"/>
</dbReference>
<feature type="compositionally biased region" description="Basic and acidic residues" evidence="1">
    <location>
        <begin position="935"/>
        <end position="947"/>
    </location>
</feature>
<feature type="domain" description="VWFA" evidence="3">
    <location>
        <begin position="405"/>
        <end position="576"/>
    </location>
</feature>
<evidence type="ECO:0000259" key="3">
    <source>
        <dbReference type="PROSITE" id="PS50234"/>
    </source>
</evidence>
<evidence type="ECO:0000256" key="1">
    <source>
        <dbReference type="SAM" id="MobiDB-lite"/>
    </source>
</evidence>
<dbReference type="PROSITE" id="PS50234">
    <property type="entry name" value="VWFA"/>
    <property type="match status" value="2"/>
</dbReference>
<evidence type="ECO:0000256" key="2">
    <source>
        <dbReference type="SAM" id="Phobius"/>
    </source>
</evidence>
<keyword evidence="2" id="KW-0812">Transmembrane</keyword>
<evidence type="ECO:0000313" key="5">
    <source>
        <dbReference type="Proteomes" id="UP001329915"/>
    </source>
</evidence>
<dbReference type="CDD" id="cd00198">
    <property type="entry name" value="vWFA"/>
    <property type="match status" value="2"/>
</dbReference>
<dbReference type="AlphaFoldDB" id="A0AAU0UJF0"/>
<dbReference type="InterPro" id="IPR002035">
    <property type="entry name" value="VWF_A"/>
</dbReference>
<dbReference type="EMBL" id="CP121694">
    <property type="protein sequence ID" value="WRO20637.1"/>
    <property type="molecule type" value="Genomic_DNA"/>
</dbReference>
<dbReference type="Gene3D" id="3.40.50.880">
    <property type="match status" value="2"/>
</dbReference>
<dbReference type="SUPFAM" id="SSF52317">
    <property type="entry name" value="Class I glutamine amidotransferase-like"/>
    <property type="match status" value="1"/>
</dbReference>
<accession>A0AAU0UJF0</accession>
<keyword evidence="2" id="KW-1133">Transmembrane helix</keyword>
<reference evidence="4 5" key="1">
    <citation type="submission" date="2023-04" db="EMBL/GenBank/DDBJ databases">
        <authorList>
            <person name="Hsu D."/>
        </authorList>
    </citation>
    <scope>NUCLEOTIDE SEQUENCE [LARGE SCALE GENOMIC DNA]</scope>
    <source>
        <strain evidence="4 5">MK1</strain>
    </source>
</reference>
<feature type="compositionally biased region" description="Basic and acidic residues" evidence="1">
    <location>
        <begin position="908"/>
        <end position="921"/>
    </location>
</feature>
<dbReference type="InterPro" id="IPR029062">
    <property type="entry name" value="Class_I_gatase-like"/>
</dbReference>
<organism evidence="4 5">
    <name type="scientific">Metallumcola ferriviriculae</name>
    <dbReference type="NCBI Taxonomy" id="3039180"/>
    <lineage>
        <taxon>Bacteria</taxon>
        <taxon>Bacillati</taxon>
        <taxon>Bacillota</taxon>
        <taxon>Clostridia</taxon>
        <taxon>Neomoorellales</taxon>
        <taxon>Desulfitibacteraceae</taxon>
        <taxon>Metallumcola</taxon>
    </lineage>
</organism>
<dbReference type="RefSeq" id="WP_366923525.1">
    <property type="nucleotide sequence ID" value="NZ_CP121694.1"/>
</dbReference>
<proteinExistence type="predicted"/>
<dbReference type="Proteomes" id="UP001329915">
    <property type="component" value="Chromosome"/>
</dbReference>
<dbReference type="Gene3D" id="3.40.50.410">
    <property type="entry name" value="von Willebrand factor, type A domain"/>
    <property type="match status" value="1"/>
</dbReference>
<dbReference type="SMART" id="SM00327">
    <property type="entry name" value="VWA"/>
    <property type="match status" value="2"/>
</dbReference>